<dbReference type="EMBL" id="KX906370">
    <property type="protein sequence ID" value="ASK38225.1"/>
    <property type="molecule type" value="Genomic_DNA"/>
</dbReference>
<accession>A0A220SWX4</accession>
<feature type="region of interest" description="Disordered" evidence="1">
    <location>
        <begin position="1"/>
        <end position="32"/>
    </location>
</feature>
<evidence type="ECO:0000256" key="1">
    <source>
        <dbReference type="SAM" id="MobiDB-lite"/>
    </source>
</evidence>
<name>A0A220SWX4_9EURY</name>
<organism evidence="2">
    <name type="scientific">Halorubrum lacusprofundi</name>
    <dbReference type="NCBI Taxonomy" id="2247"/>
    <lineage>
        <taxon>Archaea</taxon>
        <taxon>Methanobacteriati</taxon>
        <taxon>Methanobacteriota</taxon>
        <taxon>Stenosarchaea group</taxon>
        <taxon>Halobacteria</taxon>
        <taxon>Halobacteriales</taxon>
        <taxon>Haloferacaceae</taxon>
        <taxon>Halorubrum</taxon>
    </lineage>
</organism>
<dbReference type="AlphaFoldDB" id="A0A220SWX4"/>
<keyword evidence="2" id="KW-0614">Plasmid</keyword>
<geneLocation type="plasmid" evidence="2">
    <name>pR1SE2</name>
</geneLocation>
<feature type="compositionally biased region" description="Acidic residues" evidence="1">
    <location>
        <begin position="16"/>
        <end position="32"/>
    </location>
</feature>
<evidence type="ECO:0000313" key="2">
    <source>
        <dbReference type="EMBL" id="ASK38225.1"/>
    </source>
</evidence>
<sequence>MDHAARIEAQLRMGDSEDEDDQDADEPEGDGA</sequence>
<proteinExistence type="predicted"/>
<protein>
    <submittedName>
        <fullName evidence="2">Uncharacterized protein</fullName>
    </submittedName>
</protein>
<reference evidence="2" key="1">
    <citation type="submission" date="2016-09" db="EMBL/GenBank/DDBJ databases">
        <title>A plasmid goes viral.</title>
        <authorList>
            <person name="Erdmann S."/>
            <person name="Tschitschko B."/>
            <person name="Cavicchioli R."/>
        </authorList>
    </citation>
    <scope>NUCLEOTIDE SEQUENCE</scope>
    <source>
        <strain evidence="2">HLS1</strain>
        <plasmid evidence="2">pR1SE2</plasmid>
    </source>
</reference>